<feature type="domain" description="Nudix hydrolase" evidence="4">
    <location>
        <begin position="2"/>
        <end position="130"/>
    </location>
</feature>
<gene>
    <name evidence="5" type="ORF">ERX29_07480</name>
</gene>
<dbReference type="Pfam" id="PF00293">
    <property type="entry name" value="NUDIX"/>
    <property type="match status" value="1"/>
</dbReference>
<dbReference type="PROSITE" id="PS00893">
    <property type="entry name" value="NUDIX_BOX"/>
    <property type="match status" value="1"/>
</dbReference>
<dbReference type="PANTHER" id="PTHR43046">
    <property type="entry name" value="GDP-MANNOSE MANNOSYL HYDROLASE"/>
    <property type="match status" value="1"/>
</dbReference>
<organism evidence="5 6">
    <name type="scientific">Macrococcus lamae</name>
    <dbReference type="NCBI Taxonomy" id="198484"/>
    <lineage>
        <taxon>Bacteria</taxon>
        <taxon>Bacillati</taxon>
        <taxon>Bacillota</taxon>
        <taxon>Bacilli</taxon>
        <taxon>Bacillales</taxon>
        <taxon>Staphylococcaceae</taxon>
        <taxon>Macrococcus</taxon>
    </lineage>
</organism>
<evidence type="ECO:0000259" key="4">
    <source>
        <dbReference type="PROSITE" id="PS51462"/>
    </source>
</evidence>
<evidence type="ECO:0000256" key="1">
    <source>
        <dbReference type="ARBA" id="ARBA00001946"/>
    </source>
</evidence>
<dbReference type="InterPro" id="IPR020084">
    <property type="entry name" value="NUDIX_hydrolase_CS"/>
</dbReference>
<dbReference type="OrthoDB" id="9787880at2"/>
<keyword evidence="2 3" id="KW-0378">Hydrolase</keyword>
<accession>A0A4R6BTI9</accession>
<dbReference type="InterPro" id="IPR000086">
    <property type="entry name" value="NUDIX_hydrolase_dom"/>
</dbReference>
<dbReference type="InterPro" id="IPR015797">
    <property type="entry name" value="NUDIX_hydrolase-like_dom_sf"/>
</dbReference>
<dbReference type="AlphaFoldDB" id="A0A4R6BTI9"/>
<comment type="similarity">
    <text evidence="3">Belongs to the Nudix hydrolase family.</text>
</comment>
<dbReference type="GO" id="GO:0016787">
    <property type="term" value="F:hydrolase activity"/>
    <property type="evidence" value="ECO:0007669"/>
    <property type="project" value="UniProtKB-KW"/>
</dbReference>
<dbReference type="Proteomes" id="UP000294802">
    <property type="component" value="Unassembled WGS sequence"/>
</dbReference>
<dbReference type="InterPro" id="IPR020476">
    <property type="entry name" value="Nudix_hydrolase"/>
</dbReference>
<dbReference type="PRINTS" id="PR00502">
    <property type="entry name" value="NUDIXFAMILY"/>
</dbReference>
<evidence type="ECO:0000256" key="2">
    <source>
        <dbReference type="ARBA" id="ARBA00022801"/>
    </source>
</evidence>
<dbReference type="EMBL" id="SCWB01000012">
    <property type="protein sequence ID" value="TDM07885.1"/>
    <property type="molecule type" value="Genomic_DNA"/>
</dbReference>
<dbReference type="SUPFAM" id="SSF55811">
    <property type="entry name" value="Nudix"/>
    <property type="match status" value="1"/>
</dbReference>
<dbReference type="RefSeq" id="WP_133444082.1">
    <property type="nucleotide sequence ID" value="NZ_SCWB01000012.1"/>
</dbReference>
<protein>
    <submittedName>
        <fullName evidence="5">NUDIX domain-containing protein</fullName>
    </submittedName>
</protein>
<dbReference type="PROSITE" id="PS51462">
    <property type="entry name" value="NUDIX"/>
    <property type="match status" value="1"/>
</dbReference>
<name>A0A4R6BTI9_9STAP</name>
<evidence type="ECO:0000256" key="3">
    <source>
        <dbReference type="RuleBase" id="RU003476"/>
    </source>
</evidence>
<dbReference type="CDD" id="cd02883">
    <property type="entry name" value="NUDIX_Hydrolase"/>
    <property type="match status" value="1"/>
</dbReference>
<reference evidence="5 6" key="1">
    <citation type="submission" date="2019-01" db="EMBL/GenBank/DDBJ databases">
        <title>Draft genome sequences of the type strains of six Macrococcus species.</title>
        <authorList>
            <person name="Mazhar S."/>
            <person name="Altermann E."/>
            <person name="Hill C."/>
            <person name="Mcauliffe O."/>
        </authorList>
    </citation>
    <scope>NUCLEOTIDE SEQUENCE [LARGE SCALE GENOMIC DNA]</scope>
    <source>
        <strain evidence="5 6">CCM4815</strain>
    </source>
</reference>
<keyword evidence="6" id="KW-1185">Reference proteome</keyword>
<sequence length="132" mass="15195">MKEFKGAAGICIKENKILMVLQGTPDEEKLWTVPSGGLEEGEQYEQCCIREVYEETGFTVKIVQFLSTKETTIKDFKVTVQYFLVEITGGSLTLHDPDELIHEIAWIDSERLKEIKLSFEEDRELLLTYLTD</sequence>
<comment type="caution">
    <text evidence="5">The sequence shown here is derived from an EMBL/GenBank/DDBJ whole genome shotgun (WGS) entry which is preliminary data.</text>
</comment>
<evidence type="ECO:0000313" key="5">
    <source>
        <dbReference type="EMBL" id="TDM07885.1"/>
    </source>
</evidence>
<proteinExistence type="inferred from homology"/>
<comment type="cofactor">
    <cofactor evidence="1">
        <name>Mg(2+)</name>
        <dbReference type="ChEBI" id="CHEBI:18420"/>
    </cofactor>
</comment>
<dbReference type="Gene3D" id="3.90.79.10">
    <property type="entry name" value="Nucleoside Triphosphate Pyrophosphohydrolase"/>
    <property type="match status" value="1"/>
</dbReference>
<evidence type="ECO:0000313" key="6">
    <source>
        <dbReference type="Proteomes" id="UP000294802"/>
    </source>
</evidence>
<dbReference type="PANTHER" id="PTHR43046:SF2">
    <property type="entry name" value="8-OXO-DGTP DIPHOSPHATASE-RELATED"/>
    <property type="match status" value="1"/>
</dbReference>